<dbReference type="AlphaFoldDB" id="A0A426YZR0"/>
<protein>
    <submittedName>
        <fullName evidence="2">Uncharacterized protein</fullName>
    </submittedName>
</protein>
<reference evidence="2 3" key="1">
    <citation type="journal article" date="2014" name="Agronomy (Basel)">
        <title>A Draft Genome Sequence for Ensete ventricosum, the Drought-Tolerant Tree Against Hunger.</title>
        <authorList>
            <person name="Harrison J."/>
            <person name="Moore K.A."/>
            <person name="Paszkiewicz K."/>
            <person name="Jones T."/>
            <person name="Grant M."/>
            <person name="Ambacheew D."/>
            <person name="Muzemil S."/>
            <person name="Studholme D.J."/>
        </authorList>
    </citation>
    <scope>NUCLEOTIDE SEQUENCE [LARGE SCALE GENOMIC DNA]</scope>
</reference>
<evidence type="ECO:0000313" key="3">
    <source>
        <dbReference type="Proteomes" id="UP000287651"/>
    </source>
</evidence>
<feature type="compositionally biased region" description="Low complexity" evidence="1">
    <location>
        <begin position="149"/>
        <end position="159"/>
    </location>
</feature>
<evidence type="ECO:0000313" key="2">
    <source>
        <dbReference type="EMBL" id="RRT57239.1"/>
    </source>
</evidence>
<feature type="compositionally biased region" description="Basic and acidic residues" evidence="1">
    <location>
        <begin position="21"/>
        <end position="61"/>
    </location>
</feature>
<feature type="compositionally biased region" description="Polar residues" evidence="1">
    <location>
        <begin position="160"/>
        <end position="173"/>
    </location>
</feature>
<name>A0A426YZR0_ENSVE</name>
<dbReference type="Proteomes" id="UP000287651">
    <property type="component" value="Unassembled WGS sequence"/>
</dbReference>
<proteinExistence type="predicted"/>
<feature type="region of interest" description="Disordered" evidence="1">
    <location>
        <begin position="1"/>
        <end position="173"/>
    </location>
</feature>
<gene>
    <name evidence="2" type="ORF">B296_00014175</name>
</gene>
<organism evidence="2 3">
    <name type="scientific">Ensete ventricosum</name>
    <name type="common">Abyssinian banana</name>
    <name type="synonym">Musa ensete</name>
    <dbReference type="NCBI Taxonomy" id="4639"/>
    <lineage>
        <taxon>Eukaryota</taxon>
        <taxon>Viridiplantae</taxon>
        <taxon>Streptophyta</taxon>
        <taxon>Embryophyta</taxon>
        <taxon>Tracheophyta</taxon>
        <taxon>Spermatophyta</taxon>
        <taxon>Magnoliopsida</taxon>
        <taxon>Liliopsida</taxon>
        <taxon>Zingiberales</taxon>
        <taxon>Musaceae</taxon>
        <taxon>Ensete</taxon>
    </lineage>
</organism>
<comment type="caution">
    <text evidence="2">The sequence shown here is derived from an EMBL/GenBank/DDBJ whole genome shotgun (WGS) entry which is preliminary data.</text>
</comment>
<feature type="compositionally biased region" description="Polar residues" evidence="1">
    <location>
        <begin position="1"/>
        <end position="14"/>
    </location>
</feature>
<evidence type="ECO:0000256" key="1">
    <source>
        <dbReference type="SAM" id="MobiDB-lite"/>
    </source>
</evidence>
<dbReference type="EMBL" id="AMZH03009258">
    <property type="protein sequence ID" value="RRT57239.1"/>
    <property type="molecule type" value="Genomic_DNA"/>
</dbReference>
<feature type="compositionally biased region" description="Basic and acidic residues" evidence="1">
    <location>
        <begin position="101"/>
        <end position="110"/>
    </location>
</feature>
<accession>A0A426YZR0</accession>
<sequence>MNQHVISIANNKSIGISVMQGEKDQSEGQGGRRERDCVTGRTEEKAQIIESVVKKEIRSGGREALMSRAGETSRPDQKAGSGLAEPSRSSPSPTCFRRPALRTEEYKPDFPDLGSPVSPLRPCPANSSSSSSLQRDQPTQIRLPPLIFSVGSGCSGSSCTASNRSTNVLPTEC</sequence>